<evidence type="ECO:0000256" key="6">
    <source>
        <dbReference type="ARBA" id="ARBA00038076"/>
    </source>
</evidence>
<dbReference type="Pfam" id="PF02687">
    <property type="entry name" value="FtsX"/>
    <property type="match status" value="1"/>
</dbReference>
<keyword evidence="4 7" id="KW-1133">Transmembrane helix</keyword>
<sequence length="405" mass="43163">MLLEILRYASKALTEKRFRAVLTIIGIAIGPLALTMMTSTVRGYADYVQQQILSLGQNTVVVMPTERYQLTQSDLDFIKSLDEVEDAQPFFSLQGFITTPEGRKGVFIYAIDSSILLKAVGNLELESGDFPSESETAYAVIGNAVAYTSNKEVKLYDLGDAITVNIPQVKSGGQVALKRVSFRVKGILKEFGGAFFVSPDQSVFLPLKSGKTVLGEDKWSGIFVVVKDPVLVESTVSKLRSVYQDRLTIVAFQQIARIVASITGAMDFITFATSLSAFAVAVAGTAATMITSVIERTREIGVLKAIGFTDASVVLMILAESLIMSLIGGAIGITTGVLGAHVLASRGLTISASATTNIVIQASPKITLENLASTIAITIFVGVAGGIMPAYRAAKIPPAVALRYE</sequence>
<comment type="caution">
    <text evidence="10">The sequence shown here is derived from an EMBL/GenBank/DDBJ whole genome shotgun (WGS) entry which is preliminary data.</text>
</comment>
<evidence type="ECO:0000256" key="7">
    <source>
        <dbReference type="SAM" id="Phobius"/>
    </source>
</evidence>
<dbReference type="PANTHER" id="PTHR30572:SF4">
    <property type="entry name" value="ABC TRANSPORTER PERMEASE YTRF"/>
    <property type="match status" value="1"/>
</dbReference>
<evidence type="ECO:0000259" key="8">
    <source>
        <dbReference type="Pfam" id="PF02687"/>
    </source>
</evidence>
<accession>A0A2R7Y902</accession>
<protein>
    <submittedName>
        <fullName evidence="10">ABC transporter</fullName>
    </submittedName>
</protein>
<name>A0A2R7Y902_9CREN</name>
<evidence type="ECO:0000313" key="11">
    <source>
        <dbReference type="Proteomes" id="UP000244093"/>
    </source>
</evidence>
<dbReference type="EMBL" id="NBVN01000001">
    <property type="protein sequence ID" value="PUA33966.1"/>
    <property type="molecule type" value="Genomic_DNA"/>
</dbReference>
<feature type="transmembrane region" description="Helical" evidence="7">
    <location>
        <begin position="21"/>
        <end position="45"/>
    </location>
</feature>
<dbReference type="InterPro" id="IPR025857">
    <property type="entry name" value="MacB_PCD"/>
</dbReference>
<dbReference type="GO" id="GO:0022857">
    <property type="term" value="F:transmembrane transporter activity"/>
    <property type="evidence" value="ECO:0007669"/>
    <property type="project" value="TreeGrafter"/>
</dbReference>
<feature type="transmembrane region" description="Helical" evidence="7">
    <location>
        <begin position="268"/>
        <end position="290"/>
    </location>
</feature>
<evidence type="ECO:0000313" key="10">
    <source>
        <dbReference type="EMBL" id="PUA33966.1"/>
    </source>
</evidence>
<feature type="transmembrane region" description="Helical" evidence="7">
    <location>
        <begin position="371"/>
        <end position="391"/>
    </location>
</feature>
<dbReference type="Pfam" id="PF12704">
    <property type="entry name" value="MacB_PCD"/>
    <property type="match status" value="1"/>
</dbReference>
<dbReference type="AlphaFoldDB" id="A0A2R7Y902"/>
<evidence type="ECO:0000256" key="2">
    <source>
        <dbReference type="ARBA" id="ARBA00022475"/>
    </source>
</evidence>
<keyword evidence="2" id="KW-1003">Cell membrane</keyword>
<organism evidence="10 11">
    <name type="scientific">Zestosphaera tikiterensis</name>
    <dbReference type="NCBI Taxonomy" id="1973259"/>
    <lineage>
        <taxon>Archaea</taxon>
        <taxon>Thermoproteota</taxon>
        <taxon>Thermoprotei</taxon>
        <taxon>Desulfurococcales</taxon>
        <taxon>Desulfurococcaceae</taxon>
        <taxon>Zestosphaera</taxon>
    </lineage>
</organism>
<evidence type="ECO:0000256" key="5">
    <source>
        <dbReference type="ARBA" id="ARBA00023136"/>
    </source>
</evidence>
<gene>
    <name evidence="10" type="ORF">B7O98_00685</name>
</gene>
<dbReference type="PANTHER" id="PTHR30572">
    <property type="entry name" value="MEMBRANE COMPONENT OF TRANSPORTER-RELATED"/>
    <property type="match status" value="1"/>
</dbReference>
<reference evidence="10 11" key="1">
    <citation type="journal article" date="2018" name="Syst. Appl. Microbiol.">
        <title>A new symbiotic nanoarchaeote (Candidatus Nanoclepta minutus) and its host (Zestosphaera tikiterensis gen. nov., sp. nov.) from a New Zealand hot spring.</title>
        <authorList>
            <person name="St John E."/>
            <person name="Liu Y."/>
            <person name="Podar M."/>
            <person name="Stott M.B."/>
            <person name="Meneghin J."/>
            <person name="Chen Z."/>
            <person name="Lagutin K."/>
            <person name="Mitchell K."/>
            <person name="Reysenbach A.L."/>
        </authorList>
    </citation>
    <scope>NUCLEOTIDE SEQUENCE [LARGE SCALE GENOMIC DNA]</scope>
    <source>
        <strain evidence="10">NZ3</strain>
    </source>
</reference>
<keyword evidence="5 7" id="KW-0472">Membrane</keyword>
<comment type="subcellular location">
    <subcellularLocation>
        <location evidence="1">Cell membrane</location>
        <topology evidence="1">Multi-pass membrane protein</topology>
    </subcellularLocation>
</comment>
<proteinExistence type="inferred from homology"/>
<evidence type="ECO:0000256" key="3">
    <source>
        <dbReference type="ARBA" id="ARBA00022692"/>
    </source>
</evidence>
<dbReference type="InterPro" id="IPR003838">
    <property type="entry name" value="ABC3_permease_C"/>
</dbReference>
<evidence type="ECO:0000256" key="1">
    <source>
        <dbReference type="ARBA" id="ARBA00004651"/>
    </source>
</evidence>
<dbReference type="GO" id="GO:0005886">
    <property type="term" value="C:plasma membrane"/>
    <property type="evidence" value="ECO:0007669"/>
    <property type="project" value="UniProtKB-SubCell"/>
</dbReference>
<dbReference type="Proteomes" id="UP000244093">
    <property type="component" value="Unassembled WGS sequence"/>
</dbReference>
<evidence type="ECO:0000259" key="9">
    <source>
        <dbReference type="Pfam" id="PF12704"/>
    </source>
</evidence>
<comment type="similarity">
    <text evidence="6">Belongs to the ABC-4 integral membrane protein family.</text>
</comment>
<keyword evidence="3 7" id="KW-0812">Transmembrane</keyword>
<feature type="domain" description="ABC3 transporter permease C-terminal" evidence="8">
    <location>
        <begin position="274"/>
        <end position="398"/>
    </location>
</feature>
<feature type="domain" description="MacB-like periplasmic core" evidence="9">
    <location>
        <begin position="21"/>
        <end position="241"/>
    </location>
</feature>
<dbReference type="InterPro" id="IPR050250">
    <property type="entry name" value="Macrolide_Exporter_MacB"/>
</dbReference>
<evidence type="ECO:0000256" key="4">
    <source>
        <dbReference type="ARBA" id="ARBA00022989"/>
    </source>
</evidence>